<dbReference type="AlphaFoldDB" id="I0Z6Z7"/>
<comment type="caution">
    <text evidence="2">The sequence shown here is derived from an EMBL/GenBank/DDBJ whole genome shotgun (WGS) entry which is preliminary data.</text>
</comment>
<sequence>MSRMTATLLVCCWAALTLALGANQGCPAGKQGSGLRRRLEQSQGQGKTPFIFESGHHAEYPCPGGAAKCTNPLPYYWRAFCSFQTGWEKTWTDFMICPKEQQASVADYYTNKDVAGFKELVNFSPCQLWPLIRGRTLWIVGDSHSYDFFHAATCFLLDLWDYKFKGDFPMAKEAEAFAAMEKHVQHSKPPECIPLLEGTMVCHFRVNHGEVFLGHALPLLERMAKPSDIAIVNFAHWHGTGDGAEYKKLLEEFADAVEERAEQLPHMVWKEMVPTHYDQQHGLYPGGEPPFTCAPLHATDDWSQIVVEGGHHNKAAREAFAGSDIVMTGYWNATVELSDHHRDVSDGRGHECGHYCFPGAPQVWLYHAFLAILKAPWSPLPAP</sequence>
<protein>
    <submittedName>
        <fullName evidence="2">Uncharacterized protein</fullName>
    </submittedName>
</protein>
<dbReference type="KEGG" id="csl:COCSUDRAFT_39519"/>
<dbReference type="Proteomes" id="UP000007264">
    <property type="component" value="Unassembled WGS sequence"/>
</dbReference>
<dbReference type="OrthoDB" id="505352at2759"/>
<evidence type="ECO:0000313" key="3">
    <source>
        <dbReference type="Proteomes" id="UP000007264"/>
    </source>
</evidence>
<accession>I0Z6Z7</accession>
<evidence type="ECO:0000256" key="1">
    <source>
        <dbReference type="SAM" id="SignalP"/>
    </source>
</evidence>
<dbReference type="GeneID" id="17044426"/>
<gene>
    <name evidence="2" type="ORF">COCSUDRAFT_39519</name>
</gene>
<feature type="signal peptide" evidence="1">
    <location>
        <begin position="1"/>
        <end position="19"/>
    </location>
</feature>
<reference evidence="2 3" key="1">
    <citation type="journal article" date="2012" name="Genome Biol.">
        <title>The genome of the polar eukaryotic microalga coccomyxa subellipsoidea reveals traits of cold adaptation.</title>
        <authorList>
            <person name="Blanc G."/>
            <person name="Agarkova I."/>
            <person name="Grimwood J."/>
            <person name="Kuo A."/>
            <person name="Brueggeman A."/>
            <person name="Dunigan D."/>
            <person name="Gurnon J."/>
            <person name="Ladunga I."/>
            <person name="Lindquist E."/>
            <person name="Lucas S."/>
            <person name="Pangilinan J."/>
            <person name="Proschold T."/>
            <person name="Salamov A."/>
            <person name="Schmutz J."/>
            <person name="Weeks D."/>
            <person name="Yamada T."/>
            <person name="Claverie J.M."/>
            <person name="Grigoriev I."/>
            <person name="Van Etten J."/>
            <person name="Lomsadze A."/>
            <person name="Borodovsky M."/>
        </authorList>
    </citation>
    <scope>NUCLEOTIDE SEQUENCE [LARGE SCALE GENOMIC DNA]</scope>
    <source>
        <strain evidence="2 3">C-169</strain>
    </source>
</reference>
<keyword evidence="3" id="KW-1185">Reference proteome</keyword>
<keyword evidence="1" id="KW-0732">Signal</keyword>
<proteinExistence type="predicted"/>
<dbReference type="EMBL" id="AGSI01000002">
    <property type="protein sequence ID" value="EIE26416.1"/>
    <property type="molecule type" value="Genomic_DNA"/>
</dbReference>
<organism evidence="2 3">
    <name type="scientific">Coccomyxa subellipsoidea (strain C-169)</name>
    <name type="common">Green microalga</name>
    <dbReference type="NCBI Taxonomy" id="574566"/>
    <lineage>
        <taxon>Eukaryota</taxon>
        <taxon>Viridiplantae</taxon>
        <taxon>Chlorophyta</taxon>
        <taxon>core chlorophytes</taxon>
        <taxon>Trebouxiophyceae</taxon>
        <taxon>Trebouxiophyceae incertae sedis</taxon>
        <taxon>Coccomyxaceae</taxon>
        <taxon>Coccomyxa</taxon>
        <taxon>Coccomyxa subellipsoidea</taxon>
    </lineage>
</organism>
<name>I0Z6Z7_COCSC</name>
<evidence type="ECO:0000313" key="2">
    <source>
        <dbReference type="EMBL" id="EIE26416.1"/>
    </source>
</evidence>
<dbReference type="RefSeq" id="XP_005650960.1">
    <property type="nucleotide sequence ID" value="XM_005650903.1"/>
</dbReference>
<feature type="chain" id="PRO_5003637591" evidence="1">
    <location>
        <begin position="20"/>
        <end position="383"/>
    </location>
</feature>